<evidence type="ECO:0000259" key="1">
    <source>
        <dbReference type="Pfam" id="PF13601"/>
    </source>
</evidence>
<accession>A0A0L8A6H7</accession>
<dbReference type="InterPro" id="IPR027395">
    <property type="entry name" value="WH_DNA-bd_dom"/>
</dbReference>
<protein>
    <submittedName>
        <fullName evidence="2">ArsR family transcriptional regulator</fullName>
    </submittedName>
</protein>
<name>A0A0L8A6H7_9GAMM</name>
<gene>
    <name evidence="2" type="ORF">W7K_17175</name>
</gene>
<proteinExistence type="predicted"/>
<sequence>MTQLPDSRALLQLDRLIHEPARLLILSILAGAESAEFGFVEHLSGLSKGNLSSHLSKLEAAGLVAIDKSFRGKRPLTTLQLTPRGRTALAEYRTQLAAIVAGLPDPDRKDP</sequence>
<feature type="domain" description="Winged helix DNA-binding" evidence="1">
    <location>
        <begin position="22"/>
        <end position="100"/>
    </location>
</feature>
<evidence type="ECO:0000313" key="3">
    <source>
        <dbReference type="Proteomes" id="UP000036890"/>
    </source>
</evidence>
<dbReference type="EMBL" id="AJLO02000038">
    <property type="protein sequence ID" value="KOE97905.1"/>
    <property type="molecule type" value="Genomic_DNA"/>
</dbReference>
<evidence type="ECO:0000313" key="2">
    <source>
        <dbReference type="EMBL" id="KOE97905.1"/>
    </source>
</evidence>
<dbReference type="SUPFAM" id="SSF46785">
    <property type="entry name" value="Winged helix' DNA-binding domain"/>
    <property type="match status" value="1"/>
</dbReference>
<organism evidence="2 3">
    <name type="scientific">Stenotrophomonas geniculata N1</name>
    <dbReference type="NCBI Taxonomy" id="1167641"/>
    <lineage>
        <taxon>Bacteria</taxon>
        <taxon>Pseudomonadati</taxon>
        <taxon>Pseudomonadota</taxon>
        <taxon>Gammaproteobacteria</taxon>
        <taxon>Lysobacterales</taxon>
        <taxon>Lysobacteraceae</taxon>
        <taxon>Stenotrophomonas</taxon>
    </lineage>
</organism>
<dbReference type="Gene3D" id="1.10.10.10">
    <property type="entry name" value="Winged helix-like DNA-binding domain superfamily/Winged helix DNA-binding domain"/>
    <property type="match status" value="1"/>
</dbReference>
<dbReference type="AlphaFoldDB" id="A0A0L8A6H7"/>
<dbReference type="InterPro" id="IPR036388">
    <property type="entry name" value="WH-like_DNA-bd_sf"/>
</dbReference>
<dbReference type="Pfam" id="PF13601">
    <property type="entry name" value="HTH_34"/>
    <property type="match status" value="1"/>
</dbReference>
<dbReference type="PANTHER" id="PTHR37318">
    <property type="entry name" value="BSL7504 PROTEIN"/>
    <property type="match status" value="1"/>
</dbReference>
<dbReference type="OrthoDB" id="5521380at2"/>
<dbReference type="PANTHER" id="PTHR37318:SF1">
    <property type="entry name" value="BSL7504 PROTEIN"/>
    <property type="match status" value="1"/>
</dbReference>
<dbReference type="InterPro" id="IPR036390">
    <property type="entry name" value="WH_DNA-bd_sf"/>
</dbReference>
<reference evidence="2 3" key="1">
    <citation type="journal article" date="2012" name="J. Bacteriol.">
        <title>Genome sequence of a novel nicotine-degrading strain, Pseudomonas geniculata N1.</title>
        <authorList>
            <person name="Tang H."/>
            <person name="Yu H."/>
            <person name="Tai C."/>
            <person name="Huang K."/>
            <person name="Liu Y."/>
            <person name="Wang L."/>
            <person name="Yao Y."/>
            <person name="Wu G."/>
            <person name="Xu P."/>
        </authorList>
    </citation>
    <scope>NUCLEOTIDE SEQUENCE [LARGE SCALE GENOMIC DNA]</scope>
    <source>
        <strain evidence="2 3">N1</strain>
    </source>
</reference>
<comment type="caution">
    <text evidence="2">The sequence shown here is derived from an EMBL/GenBank/DDBJ whole genome shotgun (WGS) entry which is preliminary data.</text>
</comment>
<dbReference type="Proteomes" id="UP000036890">
    <property type="component" value="Unassembled WGS sequence"/>
</dbReference>
<dbReference type="RefSeq" id="WP_010481771.1">
    <property type="nucleotide sequence ID" value="NZ_AJLO02000038.1"/>
</dbReference>